<dbReference type="PANTHER" id="PTHR43344:SF14">
    <property type="entry name" value="HAD-IB FAMILY HYDROLASE"/>
    <property type="match status" value="1"/>
</dbReference>
<evidence type="ECO:0000313" key="2">
    <source>
        <dbReference type="Proteomes" id="UP000092544"/>
    </source>
</evidence>
<reference evidence="1 2" key="1">
    <citation type="submission" date="2016-06" db="EMBL/GenBank/DDBJ databases">
        <authorList>
            <person name="Kjaerup R.B."/>
            <person name="Dalgaard T.S."/>
            <person name="Juul-Madsen H.R."/>
        </authorList>
    </citation>
    <scope>NUCLEOTIDE SEQUENCE [LARGE SCALE GENOMIC DNA]</scope>
    <source>
        <strain evidence="1 2">CECT 8886</strain>
    </source>
</reference>
<dbReference type="GO" id="GO:0006564">
    <property type="term" value="P:L-serine biosynthetic process"/>
    <property type="evidence" value="ECO:0007669"/>
    <property type="project" value="TreeGrafter"/>
</dbReference>
<name>A0A1A8TPJ7_9GAMM</name>
<dbReference type="Gene3D" id="3.40.50.1000">
    <property type="entry name" value="HAD superfamily/HAD-like"/>
    <property type="match status" value="1"/>
</dbReference>
<proteinExistence type="predicted"/>
<keyword evidence="1" id="KW-0378">Hydrolase</keyword>
<dbReference type="PANTHER" id="PTHR43344">
    <property type="entry name" value="PHOSPHOSERINE PHOSPHATASE"/>
    <property type="match status" value="1"/>
</dbReference>
<organism evidence="1 2">
    <name type="scientific">Marinomonas spartinae</name>
    <dbReference type="NCBI Taxonomy" id="1792290"/>
    <lineage>
        <taxon>Bacteria</taxon>
        <taxon>Pseudomonadati</taxon>
        <taxon>Pseudomonadota</taxon>
        <taxon>Gammaproteobacteria</taxon>
        <taxon>Oceanospirillales</taxon>
        <taxon>Oceanospirillaceae</taxon>
        <taxon>Marinomonas</taxon>
    </lineage>
</organism>
<dbReference type="InterPro" id="IPR006385">
    <property type="entry name" value="HAD_hydro_SerB1"/>
</dbReference>
<dbReference type="STRING" id="1792290.MSP8886_03223"/>
<dbReference type="InterPro" id="IPR023214">
    <property type="entry name" value="HAD_sf"/>
</dbReference>
<gene>
    <name evidence="1" type="ORF">MSP8886_03223</name>
</gene>
<dbReference type="EMBL" id="FLOB01000009">
    <property type="protein sequence ID" value="SBS34987.1"/>
    <property type="molecule type" value="Genomic_DNA"/>
</dbReference>
<evidence type="ECO:0000313" key="1">
    <source>
        <dbReference type="EMBL" id="SBS34987.1"/>
    </source>
</evidence>
<dbReference type="SUPFAM" id="SSF56784">
    <property type="entry name" value="HAD-like"/>
    <property type="match status" value="1"/>
</dbReference>
<accession>A0A1A8TPJ7</accession>
<dbReference type="CDD" id="cd02612">
    <property type="entry name" value="HAD_PGPPase"/>
    <property type="match status" value="1"/>
</dbReference>
<dbReference type="InterPro" id="IPR050582">
    <property type="entry name" value="HAD-like_SerB"/>
</dbReference>
<dbReference type="Proteomes" id="UP000092544">
    <property type="component" value="Unassembled WGS sequence"/>
</dbReference>
<dbReference type="GO" id="GO:0000287">
    <property type="term" value="F:magnesium ion binding"/>
    <property type="evidence" value="ECO:0007669"/>
    <property type="project" value="TreeGrafter"/>
</dbReference>
<dbReference type="Pfam" id="PF12710">
    <property type="entry name" value="HAD"/>
    <property type="match status" value="1"/>
</dbReference>
<dbReference type="OrthoDB" id="9784466at2"/>
<dbReference type="Gene3D" id="1.20.1440.100">
    <property type="entry name" value="SG protein - dephosphorylation function"/>
    <property type="match status" value="1"/>
</dbReference>
<dbReference type="NCBIfam" id="TIGR01488">
    <property type="entry name" value="HAD-SF-IB"/>
    <property type="match status" value="1"/>
</dbReference>
<keyword evidence="2" id="KW-1185">Reference proteome</keyword>
<dbReference type="GO" id="GO:0005737">
    <property type="term" value="C:cytoplasm"/>
    <property type="evidence" value="ECO:0007669"/>
    <property type="project" value="TreeGrafter"/>
</dbReference>
<dbReference type="RefSeq" id="WP_067018542.1">
    <property type="nucleotide sequence ID" value="NZ_FLOB01000009.1"/>
</dbReference>
<sequence length="199" mass="22334">MNIALFDFDGTITNADMYTKFLHFSGTRRRALLAKIVLPPFFILYKVGVIPAPRMRTIASFVAFSGRKVDEVAAAGEEYAADVVPNHLREVALNKLKWHKNNGDQIVIVSASLDVYLKPWCAQNGFALVCSELEVDSGRFSGRYVNGDCSCANKPKLIGSKFELEQYEQIYAYGDTKEDLAMLSVADEAYLNWEPHPER</sequence>
<protein>
    <submittedName>
        <fullName evidence="1">Haloacid dehalogenase-like hydrolase</fullName>
    </submittedName>
</protein>
<dbReference type="AlphaFoldDB" id="A0A1A8TPJ7"/>
<dbReference type="NCBIfam" id="TIGR01490">
    <property type="entry name" value="HAD-SF-IB-hyp1"/>
    <property type="match status" value="1"/>
</dbReference>
<dbReference type="GO" id="GO:0036424">
    <property type="term" value="F:L-phosphoserine phosphatase activity"/>
    <property type="evidence" value="ECO:0007669"/>
    <property type="project" value="TreeGrafter"/>
</dbReference>
<dbReference type="InterPro" id="IPR036412">
    <property type="entry name" value="HAD-like_sf"/>
</dbReference>